<comment type="caution">
    <text evidence="1">The sequence shown here is derived from an EMBL/GenBank/DDBJ whole genome shotgun (WGS) entry which is preliminary data.</text>
</comment>
<sequence length="87" mass="8982">MTSIACVGDKTTHGGLIISGSDTMDILGRKAARVGDLVTCPEHGTNPIIEGSDLATDVDGRKFAMHGHRTACGCRLIALGDHGTIHG</sequence>
<dbReference type="CDD" id="cd14744">
    <property type="entry name" value="PAAR_CT_2"/>
    <property type="match status" value="1"/>
</dbReference>
<dbReference type="InterPro" id="IPR008727">
    <property type="entry name" value="PAAR_motif"/>
</dbReference>
<evidence type="ECO:0000313" key="1">
    <source>
        <dbReference type="EMBL" id="NML34259.1"/>
    </source>
</evidence>
<proteinExistence type="predicted"/>
<accession>A0A7Y0A0K1</accession>
<dbReference type="RefSeq" id="WP_169500447.1">
    <property type="nucleotide sequence ID" value="NZ_JABBFZ010000020.1"/>
</dbReference>
<dbReference type="Gene3D" id="2.60.200.60">
    <property type="match status" value="1"/>
</dbReference>
<name>A0A7Y0A0K1_9BURK</name>
<dbReference type="AlphaFoldDB" id="A0A7Y0A0K1"/>
<dbReference type="EMBL" id="JABBFZ010000020">
    <property type="protein sequence ID" value="NML34259.1"/>
    <property type="molecule type" value="Genomic_DNA"/>
</dbReference>
<protein>
    <submittedName>
        <fullName evidence="1">PAAR domain-containing protein</fullName>
    </submittedName>
</protein>
<gene>
    <name evidence="1" type="ORF">HHL14_25940</name>
</gene>
<organism evidence="1 2">
    <name type="scientific">Paraburkholderia antibiotica</name>
    <dbReference type="NCBI Taxonomy" id="2728839"/>
    <lineage>
        <taxon>Bacteria</taxon>
        <taxon>Pseudomonadati</taxon>
        <taxon>Pseudomonadota</taxon>
        <taxon>Betaproteobacteria</taxon>
        <taxon>Burkholderiales</taxon>
        <taxon>Burkholderiaceae</taxon>
        <taxon>Paraburkholderia</taxon>
    </lineage>
</organism>
<dbReference type="Proteomes" id="UP000583127">
    <property type="component" value="Unassembled WGS sequence"/>
</dbReference>
<dbReference type="Pfam" id="PF05488">
    <property type="entry name" value="PAAR_motif"/>
    <property type="match status" value="1"/>
</dbReference>
<reference evidence="1 2" key="1">
    <citation type="submission" date="2020-04" db="EMBL/GenBank/DDBJ databases">
        <title>Paraburkholderia sp. G-4-1-8 isolated from soil.</title>
        <authorList>
            <person name="Dahal R.H."/>
        </authorList>
    </citation>
    <scope>NUCLEOTIDE SEQUENCE [LARGE SCALE GENOMIC DNA]</scope>
    <source>
        <strain evidence="1 2">G-4-1-8</strain>
    </source>
</reference>
<evidence type="ECO:0000313" key="2">
    <source>
        <dbReference type="Proteomes" id="UP000583127"/>
    </source>
</evidence>
<keyword evidence="2" id="KW-1185">Reference proteome</keyword>